<evidence type="ECO:0000313" key="2">
    <source>
        <dbReference type="Proteomes" id="UP000018144"/>
    </source>
</evidence>
<dbReference type="EMBL" id="HF935554">
    <property type="protein sequence ID" value="CCX10690.1"/>
    <property type="molecule type" value="Genomic_DNA"/>
</dbReference>
<accession>U4L4M0</accession>
<keyword evidence="2" id="KW-1185">Reference proteome</keyword>
<reference evidence="1 2" key="1">
    <citation type="journal article" date="2013" name="PLoS Genet.">
        <title>The genome and development-dependent transcriptomes of Pyronema confluens: a window into fungal evolution.</title>
        <authorList>
            <person name="Traeger S."/>
            <person name="Altegoer F."/>
            <person name="Freitag M."/>
            <person name="Gabaldon T."/>
            <person name="Kempken F."/>
            <person name="Kumar A."/>
            <person name="Marcet-Houben M."/>
            <person name="Poggeler S."/>
            <person name="Stajich J.E."/>
            <person name="Nowrousian M."/>
        </authorList>
    </citation>
    <scope>NUCLEOTIDE SEQUENCE [LARGE SCALE GENOMIC DNA]</scope>
    <source>
        <strain evidence="2">CBS 100304</strain>
        <tissue evidence="1">Vegetative mycelium</tissue>
    </source>
</reference>
<dbReference type="AlphaFoldDB" id="U4L4M0"/>
<gene>
    <name evidence="1" type="ORF">PCON_10284</name>
</gene>
<evidence type="ECO:0000313" key="1">
    <source>
        <dbReference type="EMBL" id="CCX10690.1"/>
    </source>
</evidence>
<proteinExistence type="predicted"/>
<name>U4L4M0_PYROM</name>
<dbReference type="Proteomes" id="UP000018144">
    <property type="component" value="Unassembled WGS sequence"/>
</dbReference>
<sequence length="77" mass="8775">MPHRLSFPPCPVHNILQLSYIVDLLPSGEIRLSFSSLLFATFQWGFYVWAFILSPPPLVTYRNCMDGCFWCSSSGLC</sequence>
<protein>
    <submittedName>
        <fullName evidence="1">Uncharacterized protein</fullName>
    </submittedName>
</protein>
<organism evidence="1 2">
    <name type="scientific">Pyronema omphalodes (strain CBS 100304)</name>
    <name type="common">Pyronema confluens</name>
    <dbReference type="NCBI Taxonomy" id="1076935"/>
    <lineage>
        <taxon>Eukaryota</taxon>
        <taxon>Fungi</taxon>
        <taxon>Dikarya</taxon>
        <taxon>Ascomycota</taxon>
        <taxon>Pezizomycotina</taxon>
        <taxon>Pezizomycetes</taxon>
        <taxon>Pezizales</taxon>
        <taxon>Pyronemataceae</taxon>
        <taxon>Pyronema</taxon>
    </lineage>
</organism>